<evidence type="ECO:0000256" key="3">
    <source>
        <dbReference type="ARBA" id="ARBA00012513"/>
    </source>
</evidence>
<keyword evidence="17" id="KW-1185">Reference proteome</keyword>
<dbReference type="InterPro" id="IPR030484">
    <property type="entry name" value="Rio2"/>
</dbReference>
<evidence type="ECO:0000256" key="11">
    <source>
        <dbReference type="ARBA" id="ARBA00047899"/>
    </source>
</evidence>
<keyword evidence="5" id="KW-0808">Transferase</keyword>
<dbReference type="Gene3D" id="1.10.10.10">
    <property type="entry name" value="Winged helix-like DNA-binding domain superfamily/Winged helix DNA-binding domain"/>
    <property type="match status" value="1"/>
</dbReference>
<dbReference type="PANTHER" id="PTHR45852">
    <property type="entry name" value="SER/THR-PROTEIN KINASE RIO2"/>
    <property type="match status" value="1"/>
</dbReference>
<dbReference type="InterPro" id="IPR036388">
    <property type="entry name" value="WH-like_DNA-bd_sf"/>
</dbReference>
<keyword evidence="7" id="KW-0547">Nucleotide-binding</keyword>
<dbReference type="Proteomes" id="UP001060771">
    <property type="component" value="Chromosome"/>
</dbReference>
<dbReference type="SMART" id="SM00090">
    <property type="entry name" value="RIO"/>
    <property type="match status" value="1"/>
</dbReference>
<dbReference type="OrthoDB" id="50101at2157"/>
<dbReference type="EMBL" id="BMNM01000002">
    <property type="protein sequence ID" value="GGI72957.1"/>
    <property type="molecule type" value="Genomic_DNA"/>
</dbReference>
<dbReference type="Proteomes" id="UP000657075">
    <property type="component" value="Unassembled WGS sequence"/>
</dbReference>
<protein>
    <recommendedName>
        <fullName evidence="3">non-specific serine/threonine protein kinase</fullName>
        <ecNumber evidence="3">2.7.11.1</ecNumber>
    </recommendedName>
</protein>
<name>A0A830E5E3_9CREN</name>
<comment type="catalytic activity">
    <reaction evidence="12">
        <text>L-seryl-[protein] + ATP = O-phospho-L-seryl-[protein] + ADP + H(+)</text>
        <dbReference type="Rhea" id="RHEA:17989"/>
        <dbReference type="Rhea" id="RHEA-COMP:9863"/>
        <dbReference type="Rhea" id="RHEA-COMP:11604"/>
        <dbReference type="ChEBI" id="CHEBI:15378"/>
        <dbReference type="ChEBI" id="CHEBI:29999"/>
        <dbReference type="ChEBI" id="CHEBI:30616"/>
        <dbReference type="ChEBI" id="CHEBI:83421"/>
        <dbReference type="ChEBI" id="CHEBI:456216"/>
        <dbReference type="EC" id="2.7.11.1"/>
    </reaction>
</comment>
<evidence type="ECO:0000313" key="14">
    <source>
        <dbReference type="EMBL" id="BDR91414.1"/>
    </source>
</evidence>
<evidence type="ECO:0000313" key="16">
    <source>
        <dbReference type="Proteomes" id="UP000657075"/>
    </source>
</evidence>
<keyword evidence="6" id="KW-0479">Metal-binding</keyword>
<dbReference type="Pfam" id="PF09202">
    <property type="entry name" value="Rio2_N"/>
    <property type="match status" value="1"/>
</dbReference>
<comment type="cofactor">
    <cofactor evidence="1">
        <name>Mg(2+)</name>
        <dbReference type="ChEBI" id="CHEBI:18420"/>
    </cofactor>
</comment>
<dbReference type="GO" id="GO:0046872">
    <property type="term" value="F:metal ion binding"/>
    <property type="evidence" value="ECO:0007669"/>
    <property type="project" value="UniProtKB-KW"/>
</dbReference>
<dbReference type="PANTHER" id="PTHR45852:SF1">
    <property type="entry name" value="SERINE_THREONINE-PROTEIN KINASE RIO2"/>
    <property type="match status" value="1"/>
</dbReference>
<evidence type="ECO:0000256" key="9">
    <source>
        <dbReference type="ARBA" id="ARBA00022840"/>
    </source>
</evidence>
<dbReference type="GO" id="GO:0005524">
    <property type="term" value="F:ATP binding"/>
    <property type="evidence" value="ECO:0007669"/>
    <property type="project" value="UniProtKB-KW"/>
</dbReference>
<dbReference type="EC" id="2.7.11.1" evidence="3"/>
<dbReference type="FunFam" id="1.10.10.10:FF:000647">
    <property type="entry name" value="Serine/threonine protein kinase"/>
    <property type="match status" value="1"/>
</dbReference>
<keyword evidence="9" id="KW-0067">ATP-binding</keyword>
<evidence type="ECO:0000313" key="15">
    <source>
        <dbReference type="EMBL" id="GGI72957.1"/>
    </source>
</evidence>
<evidence type="ECO:0000259" key="13">
    <source>
        <dbReference type="SMART" id="SM00090"/>
    </source>
</evidence>
<dbReference type="InterPro" id="IPR015285">
    <property type="entry name" value="RIO2_wHTH_N"/>
</dbReference>
<dbReference type="InterPro" id="IPR018934">
    <property type="entry name" value="RIO_dom"/>
</dbReference>
<dbReference type="GO" id="GO:0030490">
    <property type="term" value="P:maturation of SSU-rRNA"/>
    <property type="evidence" value="ECO:0007669"/>
    <property type="project" value="TreeGrafter"/>
</dbReference>
<dbReference type="Pfam" id="PF01163">
    <property type="entry name" value="RIO1"/>
    <property type="match status" value="1"/>
</dbReference>
<reference evidence="17" key="3">
    <citation type="submission" date="2022-09" db="EMBL/GenBank/DDBJ databases">
        <title>Complete genome sequence of Vulcanisaeta souniana.</title>
        <authorList>
            <person name="Kato S."/>
            <person name="Itoh T."/>
            <person name="Ohkuma M."/>
        </authorList>
    </citation>
    <scope>NUCLEOTIDE SEQUENCE [LARGE SCALE GENOMIC DNA]</scope>
    <source>
        <strain evidence="17">JCM 11219</strain>
    </source>
</reference>
<dbReference type="RefSeq" id="WP_188602733.1">
    <property type="nucleotide sequence ID" value="NZ_AP026830.1"/>
</dbReference>
<evidence type="ECO:0000256" key="7">
    <source>
        <dbReference type="ARBA" id="ARBA00022741"/>
    </source>
</evidence>
<comment type="catalytic activity">
    <reaction evidence="11">
        <text>L-threonyl-[protein] + ATP = O-phospho-L-threonyl-[protein] + ADP + H(+)</text>
        <dbReference type="Rhea" id="RHEA:46608"/>
        <dbReference type="Rhea" id="RHEA-COMP:11060"/>
        <dbReference type="Rhea" id="RHEA-COMP:11605"/>
        <dbReference type="ChEBI" id="CHEBI:15378"/>
        <dbReference type="ChEBI" id="CHEBI:30013"/>
        <dbReference type="ChEBI" id="CHEBI:30616"/>
        <dbReference type="ChEBI" id="CHEBI:61977"/>
        <dbReference type="ChEBI" id="CHEBI:456216"/>
        <dbReference type="EC" id="2.7.11.1"/>
    </reaction>
</comment>
<feature type="domain" description="RIO kinase" evidence="13">
    <location>
        <begin position="66"/>
        <end position="295"/>
    </location>
</feature>
<evidence type="ECO:0000256" key="8">
    <source>
        <dbReference type="ARBA" id="ARBA00022777"/>
    </source>
</evidence>
<dbReference type="AlphaFoldDB" id="A0A830E5E3"/>
<organism evidence="15 16">
    <name type="scientific">Vulcanisaeta souniana JCM 11219</name>
    <dbReference type="NCBI Taxonomy" id="1293586"/>
    <lineage>
        <taxon>Archaea</taxon>
        <taxon>Thermoproteota</taxon>
        <taxon>Thermoprotei</taxon>
        <taxon>Thermoproteales</taxon>
        <taxon>Thermoproteaceae</taxon>
        <taxon>Vulcanisaeta</taxon>
    </lineage>
</organism>
<evidence type="ECO:0000256" key="5">
    <source>
        <dbReference type="ARBA" id="ARBA00022679"/>
    </source>
</evidence>
<dbReference type="InterPro" id="IPR011009">
    <property type="entry name" value="Kinase-like_dom_sf"/>
</dbReference>
<evidence type="ECO:0000256" key="1">
    <source>
        <dbReference type="ARBA" id="ARBA00001946"/>
    </source>
</evidence>
<comment type="similarity">
    <text evidence="2">Belongs to the protein kinase superfamily. RIO-type Ser/Thr kinase family.</text>
</comment>
<keyword evidence="8" id="KW-0418">Kinase</keyword>
<dbReference type="InterPro" id="IPR000687">
    <property type="entry name" value="RIO_kinase"/>
</dbReference>
<keyword evidence="4" id="KW-0723">Serine/threonine-protein kinase</keyword>
<dbReference type="PROSITE" id="PS01245">
    <property type="entry name" value="RIO1"/>
    <property type="match status" value="1"/>
</dbReference>
<dbReference type="GO" id="GO:0030688">
    <property type="term" value="C:preribosome, small subunit precursor"/>
    <property type="evidence" value="ECO:0007669"/>
    <property type="project" value="TreeGrafter"/>
</dbReference>
<sequence length="332" mass="38375">MSIKGIIYAYDQLEPLDLRVLRVIEIGHRKFEFVPLDVIADWSKRSEELVSRSLRKLNALGMVIRYRGNYTGYRLTFTGYDILALHTLAKRGIIERVSPTPIGVGKESDVYAGDAVGDGKVVLKFHRLGRTSFRQIRRFRVWIGNRRHITWLYESRLSAHTEYKALVLAYNAGINVPRPITVNRHTVVMSYINGAQLSEFENMEETEDTYWSIIEDVKRLFTEVGIVHGDLSEFNIMIDLDNGEPYIIDWPQWVPRNAPGALDMLRRDITNVTKYFMKRFRLDVDAGEVYNYVVGNVEVREEDIEEALEELLGSEGLNELMGSEKEEEFEDT</sequence>
<evidence type="ECO:0000256" key="2">
    <source>
        <dbReference type="ARBA" id="ARBA00009196"/>
    </source>
</evidence>
<evidence type="ECO:0000313" key="17">
    <source>
        <dbReference type="Proteomes" id="UP001060771"/>
    </source>
</evidence>
<gene>
    <name evidence="15" type="ORF">GCM10007112_07280</name>
    <name evidence="14" type="ORF">Vsou_05070</name>
</gene>
<evidence type="ECO:0000256" key="4">
    <source>
        <dbReference type="ARBA" id="ARBA00022527"/>
    </source>
</evidence>
<evidence type="ECO:0000256" key="10">
    <source>
        <dbReference type="ARBA" id="ARBA00022842"/>
    </source>
</evidence>
<dbReference type="SUPFAM" id="SSF56112">
    <property type="entry name" value="Protein kinase-like (PK-like)"/>
    <property type="match status" value="1"/>
</dbReference>
<reference evidence="15" key="2">
    <citation type="submission" date="2020-09" db="EMBL/GenBank/DDBJ databases">
        <authorList>
            <person name="Sun Q."/>
            <person name="Ohkuma M."/>
        </authorList>
    </citation>
    <scope>NUCLEOTIDE SEQUENCE</scope>
    <source>
        <strain evidence="15">JCM 11219</strain>
    </source>
</reference>
<dbReference type="SUPFAM" id="SSF46785">
    <property type="entry name" value="Winged helix' DNA-binding domain"/>
    <property type="match status" value="1"/>
</dbReference>
<keyword evidence="10" id="KW-0460">Magnesium</keyword>
<proteinExistence type="inferred from homology"/>
<dbReference type="GO" id="GO:0005829">
    <property type="term" value="C:cytosol"/>
    <property type="evidence" value="ECO:0007669"/>
    <property type="project" value="TreeGrafter"/>
</dbReference>
<evidence type="ECO:0000256" key="12">
    <source>
        <dbReference type="ARBA" id="ARBA00048679"/>
    </source>
</evidence>
<evidence type="ECO:0000256" key="6">
    <source>
        <dbReference type="ARBA" id="ARBA00022723"/>
    </source>
</evidence>
<dbReference type="InterPro" id="IPR018935">
    <property type="entry name" value="RIO_kinase_CS"/>
</dbReference>
<dbReference type="GeneID" id="76206061"/>
<dbReference type="Gene3D" id="1.10.510.10">
    <property type="entry name" value="Transferase(Phosphotransferase) domain 1"/>
    <property type="match status" value="1"/>
</dbReference>
<dbReference type="FunFam" id="3.30.200.20:FF:000052">
    <property type="entry name" value="Serine/threonine-protein kinase RIO2"/>
    <property type="match status" value="1"/>
</dbReference>
<dbReference type="Gene3D" id="3.30.200.20">
    <property type="entry name" value="Phosphorylase Kinase, domain 1"/>
    <property type="match status" value="1"/>
</dbReference>
<dbReference type="InterPro" id="IPR036390">
    <property type="entry name" value="WH_DNA-bd_sf"/>
</dbReference>
<reference evidence="14" key="4">
    <citation type="journal article" date="2023" name="Microbiol. Resour. Announc.">
        <title>Complete Genome Sequence of Vulcanisaeta souniana Strain IC-059, a Hyperthermophilic Archaeon Isolated from Hot Spring Water in Japan.</title>
        <authorList>
            <person name="Kato S."/>
            <person name="Itoh T."/>
            <person name="Wu L."/>
            <person name="Ma J."/>
            <person name="Ohkuma M."/>
        </authorList>
    </citation>
    <scope>NUCLEOTIDE SEQUENCE</scope>
    <source>
        <strain evidence="14">JCM 11219</strain>
    </source>
</reference>
<reference evidence="15" key="1">
    <citation type="journal article" date="2014" name="Int. J. Syst. Evol. Microbiol.">
        <title>Complete genome sequence of Corynebacterium casei LMG S-19264T (=DSM 44701T), isolated from a smear-ripened cheese.</title>
        <authorList>
            <consortium name="US DOE Joint Genome Institute (JGI-PGF)"/>
            <person name="Walter F."/>
            <person name="Albersmeier A."/>
            <person name="Kalinowski J."/>
            <person name="Ruckert C."/>
        </authorList>
    </citation>
    <scope>NUCLEOTIDE SEQUENCE</scope>
    <source>
        <strain evidence="15">JCM 11219</strain>
    </source>
</reference>
<dbReference type="GO" id="GO:0004674">
    <property type="term" value="F:protein serine/threonine kinase activity"/>
    <property type="evidence" value="ECO:0007669"/>
    <property type="project" value="UniProtKB-KW"/>
</dbReference>
<accession>A0A830E5E3</accession>
<dbReference type="CDD" id="cd05144">
    <property type="entry name" value="RIO2_C"/>
    <property type="match status" value="1"/>
</dbReference>
<dbReference type="EMBL" id="AP026830">
    <property type="protein sequence ID" value="BDR91414.1"/>
    <property type="molecule type" value="Genomic_DNA"/>
</dbReference>